<keyword evidence="1 6" id="KW-0723">Serine/threonine-protein kinase</keyword>
<dbReference type="SMART" id="SM00220">
    <property type="entry name" value="S_TKc"/>
    <property type="match status" value="1"/>
</dbReference>
<dbReference type="Pfam" id="PF13191">
    <property type="entry name" value="AAA_16"/>
    <property type="match status" value="1"/>
</dbReference>
<dbReference type="Gene3D" id="3.40.50.300">
    <property type="entry name" value="P-loop containing nucleotide triphosphate hydrolases"/>
    <property type="match status" value="1"/>
</dbReference>
<dbReference type="InterPro" id="IPR008271">
    <property type="entry name" value="Ser/Thr_kinase_AS"/>
</dbReference>
<dbReference type="InterPro" id="IPR003593">
    <property type="entry name" value="AAA+_ATPase"/>
</dbReference>
<sequence length="1161" mass="127464">MMVEVDPETTQRNLAARIPEELAAAGFDDVELIARGGFGVVYRCSQPYLDRVVAIKVLSSDGNPDNIDRFLREQRVMGKLSGHPNIVDVLQVGTTSSGALYLVMPYHSKGSLDTLIHHHGPFSWQDTLRIGVKMAGALETAHQAGVLHRDVKPGNILITSYGEPQLTDFGIARVSGGFTTTAGMIMGSPAFTAPETLTSDAATVAGDIFSLGATLFCAATGHAAFERREGERVIAQFVRMTTQKLPDLREHGMPEDLCGAIEVAMNRSPGARPSSAADFGELLRDVQLRHGLDADAMAIPERRPHAMTAFNGVGESTTAQPLTEPARTATPSSRHTPPAPATRFRPPSPGRPLVERQQLIERLMTVKRHRLTVIHAPTGFGKSTLAAQWGARLSAQGVPVAWLTVDSDDNMVVWFLGHLIEALRRVQPALAHELTQVLQEHGNEAERYVLTSLINQIHDGGQHTVLVIDDWHRVTEPGPIAAMEFLLDHGCHHLQIVVTTRTQTGLPIGRMRVRDELVEIDASNLRFCTDEAKTFLVDHAKLKLTSAEVEELTRSTDGWVAGLQLASISLRGQSNTSELIHHITGRHYAIEEFLAENVINRLEPRMLDFLMCATTTERTCGSLASALAEVPTGQLLLEEAEERELFVTRVDEQRQWFRFHTMFAEFLQRRLERQQPERIPQLHRTASQWFADHKALGEAVDHALVAGDHEGAARLIEQDGMRLVELSQMGTLEALLAKLPPGEVTSNPRLQLISAWAKTLLLKVPEALTILARLQSTVAASSLKAAEREAILVEADVARSVIRCITDHFDKVDDLVQGCLANPGAFSPWLVASAANAATYAARARLDFGEARRIQEWAQPYHARTRGGHSVIFGSAALGIAEFDALQVDAAEESFRRSVESVKKVSGMNRHAARLPAALLGNLLYERDRMDEAEFFITESQLVSTRSGMVDFRIARFSSGARIMASYGDMPAAEEFITDGVESADTDSLPRLRAALEFDAASLGLTMPKGFERASYQERPRPVTVRNAALLQFRESTAILLLSREDAAAPRELACTWAQEWVGIAADLHHPRGELLARRLLAICLWAAGKHVEAIRVAMLMLAQCEQLDLPRFVLDAGADIEALLIAVEQAMQSAAESTAWPPVSSKFLTRVLQLSRARSS</sequence>
<dbReference type="InterPro" id="IPR041664">
    <property type="entry name" value="AAA_16"/>
</dbReference>
<dbReference type="SMART" id="SM00382">
    <property type="entry name" value="AAA"/>
    <property type="match status" value="1"/>
</dbReference>
<dbReference type="PROSITE" id="PS00108">
    <property type="entry name" value="PROTEIN_KINASE_ST"/>
    <property type="match status" value="1"/>
</dbReference>
<feature type="domain" description="Protein kinase" evidence="8">
    <location>
        <begin position="27"/>
        <end position="283"/>
    </location>
</feature>
<dbReference type="GO" id="GO:0004674">
    <property type="term" value="F:protein serine/threonine kinase activity"/>
    <property type="evidence" value="ECO:0007669"/>
    <property type="project" value="UniProtKB-UniRule"/>
</dbReference>
<dbReference type="PIRSF" id="PIRSF000574">
    <property type="entry name" value="Ser/Thr_PK_PknK_prd"/>
    <property type="match status" value="1"/>
</dbReference>
<evidence type="ECO:0000256" key="6">
    <source>
        <dbReference type="PIRNR" id="PIRNR000574"/>
    </source>
</evidence>
<dbReference type="SUPFAM" id="SSF52540">
    <property type="entry name" value="P-loop containing nucleoside triphosphate hydrolases"/>
    <property type="match status" value="1"/>
</dbReference>
<evidence type="ECO:0000256" key="4">
    <source>
        <dbReference type="ARBA" id="ARBA00022777"/>
    </source>
</evidence>
<keyword evidence="4 6" id="KW-0418">Kinase</keyword>
<proteinExistence type="inferred from homology"/>
<dbReference type="InterPro" id="IPR000719">
    <property type="entry name" value="Prot_kinase_dom"/>
</dbReference>
<keyword evidence="5 6" id="KW-0067">ATP-binding</keyword>
<feature type="region of interest" description="Disordered" evidence="7">
    <location>
        <begin position="315"/>
        <end position="352"/>
    </location>
</feature>
<evidence type="ECO:0000256" key="5">
    <source>
        <dbReference type="ARBA" id="ARBA00022840"/>
    </source>
</evidence>
<dbReference type="PANTHER" id="PTHR43289">
    <property type="entry name" value="MITOGEN-ACTIVATED PROTEIN KINASE KINASE KINASE 20-RELATED"/>
    <property type="match status" value="1"/>
</dbReference>
<protein>
    <recommendedName>
        <fullName evidence="6">Serine/threonine-protein kinase PknK</fullName>
        <ecNumber evidence="6">2.7.11.1</ecNumber>
    </recommendedName>
    <alternativeName>
        <fullName evidence="6">Protein kinase K</fullName>
    </alternativeName>
</protein>
<evidence type="ECO:0000313" key="10">
    <source>
        <dbReference type="Proteomes" id="UP000567922"/>
    </source>
</evidence>
<comment type="catalytic activity">
    <reaction evidence="6">
        <text>L-threonyl-[protein] + ATP = O-phospho-L-threonyl-[protein] + ADP + H(+)</text>
        <dbReference type="Rhea" id="RHEA:46608"/>
        <dbReference type="Rhea" id="RHEA-COMP:11060"/>
        <dbReference type="Rhea" id="RHEA-COMP:11605"/>
        <dbReference type="ChEBI" id="CHEBI:15378"/>
        <dbReference type="ChEBI" id="CHEBI:30013"/>
        <dbReference type="ChEBI" id="CHEBI:30616"/>
        <dbReference type="ChEBI" id="CHEBI:61977"/>
        <dbReference type="ChEBI" id="CHEBI:456216"/>
        <dbReference type="EC" id="2.7.11.1"/>
    </reaction>
</comment>
<dbReference type="PROSITE" id="PS50011">
    <property type="entry name" value="PROTEIN_KINASE_DOM"/>
    <property type="match status" value="1"/>
</dbReference>
<dbReference type="InterPro" id="IPR059106">
    <property type="entry name" value="WHD_MalT"/>
</dbReference>
<comment type="caution">
    <text evidence="9">The sequence shown here is derived from an EMBL/GenBank/DDBJ whole genome shotgun (WGS) entry which is preliminary data.</text>
</comment>
<evidence type="ECO:0000259" key="8">
    <source>
        <dbReference type="PROSITE" id="PS50011"/>
    </source>
</evidence>
<dbReference type="GO" id="GO:0005524">
    <property type="term" value="F:ATP binding"/>
    <property type="evidence" value="ECO:0007669"/>
    <property type="project" value="UniProtKB-UniRule"/>
</dbReference>
<dbReference type="GO" id="GO:0046872">
    <property type="term" value="F:metal ion binding"/>
    <property type="evidence" value="ECO:0007669"/>
    <property type="project" value="UniProtKB-UniRule"/>
</dbReference>
<dbReference type="EMBL" id="JACHWS010000003">
    <property type="protein sequence ID" value="MBB3039074.1"/>
    <property type="molecule type" value="Genomic_DNA"/>
</dbReference>
<dbReference type="GO" id="GO:0016887">
    <property type="term" value="F:ATP hydrolysis activity"/>
    <property type="evidence" value="ECO:0007669"/>
    <property type="project" value="InterPro"/>
</dbReference>
<evidence type="ECO:0000256" key="2">
    <source>
        <dbReference type="ARBA" id="ARBA00022679"/>
    </source>
</evidence>
<dbReference type="InterPro" id="IPR016236">
    <property type="entry name" value="Ser/Thr_kinase_PknK_prd"/>
</dbReference>
<gene>
    <name evidence="9" type="ORF">FHU29_003543</name>
</gene>
<dbReference type="AlphaFoldDB" id="A0A839RSM8"/>
<dbReference type="InterPro" id="IPR027417">
    <property type="entry name" value="P-loop_NTPase"/>
</dbReference>
<evidence type="ECO:0000256" key="3">
    <source>
        <dbReference type="ARBA" id="ARBA00022741"/>
    </source>
</evidence>
<comment type="catalytic activity">
    <reaction evidence="6">
        <text>L-seryl-[protein] + ATP = O-phospho-L-seryl-[protein] + ADP + H(+)</text>
        <dbReference type="Rhea" id="RHEA:17989"/>
        <dbReference type="Rhea" id="RHEA-COMP:9863"/>
        <dbReference type="Rhea" id="RHEA-COMP:11604"/>
        <dbReference type="ChEBI" id="CHEBI:15378"/>
        <dbReference type="ChEBI" id="CHEBI:29999"/>
        <dbReference type="ChEBI" id="CHEBI:30616"/>
        <dbReference type="ChEBI" id="CHEBI:83421"/>
        <dbReference type="ChEBI" id="CHEBI:456216"/>
        <dbReference type="EC" id="2.7.11.1"/>
    </reaction>
</comment>
<comment type="similarity">
    <text evidence="6">Belongs to the protein kinase superfamily.</text>
</comment>
<dbReference type="Pfam" id="PF25873">
    <property type="entry name" value="WHD_MalT"/>
    <property type="match status" value="1"/>
</dbReference>
<dbReference type="SUPFAM" id="SSF56112">
    <property type="entry name" value="Protein kinase-like (PK-like)"/>
    <property type="match status" value="1"/>
</dbReference>
<evidence type="ECO:0000256" key="1">
    <source>
        <dbReference type="ARBA" id="ARBA00022527"/>
    </source>
</evidence>
<dbReference type="CDD" id="cd01120">
    <property type="entry name" value="RecA-like_superfamily"/>
    <property type="match status" value="1"/>
</dbReference>
<evidence type="ECO:0000256" key="7">
    <source>
        <dbReference type="SAM" id="MobiDB-lite"/>
    </source>
</evidence>
<dbReference type="GO" id="GO:0106310">
    <property type="term" value="F:protein serine kinase activity"/>
    <property type="evidence" value="ECO:0007669"/>
    <property type="project" value="UniProtKB-UniRule"/>
</dbReference>
<dbReference type="CDD" id="cd14014">
    <property type="entry name" value="STKc_PknB_like"/>
    <property type="match status" value="1"/>
</dbReference>
<dbReference type="Proteomes" id="UP000567922">
    <property type="component" value="Unassembled WGS sequence"/>
</dbReference>
<accession>A0A839RSM8</accession>
<dbReference type="EC" id="2.7.11.1" evidence="6"/>
<keyword evidence="10" id="KW-1185">Reference proteome</keyword>
<dbReference type="Gene3D" id="1.10.510.10">
    <property type="entry name" value="Transferase(Phosphotransferase) domain 1"/>
    <property type="match status" value="1"/>
</dbReference>
<name>A0A839RSM8_9ACTN</name>
<keyword evidence="3 6" id="KW-0547">Nucleotide-binding</keyword>
<evidence type="ECO:0000313" key="9">
    <source>
        <dbReference type="EMBL" id="MBB3039074.1"/>
    </source>
</evidence>
<reference evidence="9 10" key="1">
    <citation type="submission" date="2020-08" db="EMBL/GenBank/DDBJ databases">
        <title>Sequencing the genomes of 1000 actinobacteria strains.</title>
        <authorList>
            <person name="Klenk H.-P."/>
        </authorList>
    </citation>
    <scope>NUCLEOTIDE SEQUENCE [LARGE SCALE GENOMIC DNA]</scope>
    <source>
        <strain evidence="9 10">DSM 45258</strain>
    </source>
</reference>
<dbReference type="Pfam" id="PF00069">
    <property type="entry name" value="Pkinase"/>
    <property type="match status" value="1"/>
</dbReference>
<dbReference type="PANTHER" id="PTHR43289:SF6">
    <property type="entry name" value="SERINE_THREONINE-PROTEIN KINASE NEKL-3"/>
    <property type="match status" value="1"/>
</dbReference>
<keyword evidence="2 6" id="KW-0808">Transferase</keyword>
<dbReference type="InterPro" id="IPR011009">
    <property type="entry name" value="Kinase-like_dom_sf"/>
</dbReference>
<organism evidence="9 10">
    <name type="scientific">Hoyosella altamirensis</name>
    <dbReference type="NCBI Taxonomy" id="616997"/>
    <lineage>
        <taxon>Bacteria</taxon>
        <taxon>Bacillati</taxon>
        <taxon>Actinomycetota</taxon>
        <taxon>Actinomycetes</taxon>
        <taxon>Mycobacteriales</taxon>
        <taxon>Hoyosellaceae</taxon>
        <taxon>Hoyosella</taxon>
    </lineage>
</organism>